<keyword evidence="1" id="KW-1133">Transmembrane helix</keyword>
<gene>
    <name evidence="2" type="ORF">ENS56_08710</name>
</gene>
<dbReference type="AlphaFoldDB" id="A0A832DHD7"/>
<dbReference type="PANTHER" id="PTHR39419:SF1">
    <property type="entry name" value="SLL0814 PROTEIN"/>
    <property type="match status" value="1"/>
</dbReference>
<accession>A0A832DHD7</accession>
<feature type="transmembrane region" description="Helical" evidence="1">
    <location>
        <begin position="14"/>
        <end position="32"/>
    </location>
</feature>
<feature type="transmembrane region" description="Helical" evidence="1">
    <location>
        <begin position="167"/>
        <end position="185"/>
    </location>
</feature>
<feature type="transmembrane region" description="Helical" evidence="1">
    <location>
        <begin position="129"/>
        <end position="147"/>
    </location>
</feature>
<keyword evidence="1" id="KW-0812">Transmembrane</keyword>
<feature type="transmembrane region" description="Helical" evidence="1">
    <location>
        <begin position="63"/>
        <end position="82"/>
    </location>
</feature>
<dbReference type="InterPro" id="IPR007354">
    <property type="entry name" value="CruF-like"/>
</dbReference>
<sequence>MESKKNLKLSKEEIFLYLMYTVGVVGHLTDGLLSYMKLLTPLTLLLTGGVVLFSTISNSKNNFIIWAIVTYIITFSLEVIGVKSGIIFGSYWYGETLGVKFLNVPLIIGFNWIMVILGAILLTEKILKNNILIIITAGLLATIFDFFLEPTAIKLGYWNWSDISVPLQNYFAWFIISLLFTILYFRMGIKVKTDLPIKFFLTQFIFFIILFVFMR</sequence>
<reference evidence="2" key="1">
    <citation type="journal article" date="2020" name="mSystems">
        <title>Genome- and Community-Level Interaction Insights into Carbon Utilization and Element Cycling Functions of Hydrothermarchaeota in Hydrothermal Sediment.</title>
        <authorList>
            <person name="Zhou Z."/>
            <person name="Liu Y."/>
            <person name="Xu W."/>
            <person name="Pan J."/>
            <person name="Luo Z.H."/>
            <person name="Li M."/>
        </authorList>
    </citation>
    <scope>NUCLEOTIDE SEQUENCE [LARGE SCALE GENOMIC DNA]</scope>
    <source>
        <strain evidence="2">SpSt-500</strain>
    </source>
</reference>
<proteinExistence type="predicted"/>
<dbReference type="EMBL" id="DSVI01000010">
    <property type="protein sequence ID" value="HGT48103.1"/>
    <property type="molecule type" value="Genomic_DNA"/>
</dbReference>
<dbReference type="Pfam" id="PF04240">
    <property type="entry name" value="Caroten_synth"/>
    <property type="match status" value="1"/>
</dbReference>
<protein>
    <submittedName>
        <fullName evidence="2">Carotenoid biosynthesis protein</fullName>
    </submittedName>
</protein>
<dbReference type="PANTHER" id="PTHR39419">
    <property type="entry name" value="SLL0814 PROTEIN"/>
    <property type="match status" value="1"/>
</dbReference>
<organism evidence="2">
    <name type="scientific">Ignavibacterium album</name>
    <dbReference type="NCBI Taxonomy" id="591197"/>
    <lineage>
        <taxon>Bacteria</taxon>
        <taxon>Pseudomonadati</taxon>
        <taxon>Ignavibacteriota</taxon>
        <taxon>Ignavibacteria</taxon>
        <taxon>Ignavibacteriales</taxon>
        <taxon>Ignavibacteriaceae</taxon>
        <taxon>Ignavibacterium</taxon>
    </lineage>
</organism>
<evidence type="ECO:0000313" key="2">
    <source>
        <dbReference type="EMBL" id="HGT48103.1"/>
    </source>
</evidence>
<feature type="transmembrane region" description="Helical" evidence="1">
    <location>
        <begin position="38"/>
        <end position="56"/>
    </location>
</feature>
<feature type="transmembrane region" description="Helical" evidence="1">
    <location>
        <begin position="102"/>
        <end position="122"/>
    </location>
</feature>
<name>A0A832DHD7_9BACT</name>
<feature type="transmembrane region" description="Helical" evidence="1">
    <location>
        <begin position="197"/>
        <end position="214"/>
    </location>
</feature>
<comment type="caution">
    <text evidence="2">The sequence shown here is derived from an EMBL/GenBank/DDBJ whole genome shotgun (WGS) entry which is preliminary data.</text>
</comment>
<evidence type="ECO:0000256" key="1">
    <source>
        <dbReference type="SAM" id="Phobius"/>
    </source>
</evidence>
<keyword evidence="1" id="KW-0472">Membrane</keyword>